<evidence type="ECO:0000313" key="2">
    <source>
        <dbReference type="Proteomes" id="UP000024635"/>
    </source>
</evidence>
<dbReference type="EMBL" id="JARK01001398">
    <property type="protein sequence ID" value="EYC09155.1"/>
    <property type="molecule type" value="Genomic_DNA"/>
</dbReference>
<dbReference type="Proteomes" id="UP000024635">
    <property type="component" value="Unassembled WGS sequence"/>
</dbReference>
<dbReference type="OrthoDB" id="5845514at2759"/>
<comment type="caution">
    <text evidence="1">The sequence shown here is derived from an EMBL/GenBank/DDBJ whole genome shotgun (WGS) entry which is preliminary data.</text>
</comment>
<sequence>MAPKKQSSEEAPVWLQPILKRWDEYFNRFDRMFEFFMKMQETQNTILTKLSASEERCNATQYPDHHSSSALYSTLVKFQTDAKIVTAKSCRITWVGIGEQKDETSTKIFDREAIKEVIETSDDPDLLQEFNSGK</sequence>
<accession>A0A016U215</accession>
<evidence type="ECO:0000313" key="1">
    <source>
        <dbReference type="EMBL" id="EYC09155.1"/>
    </source>
</evidence>
<name>A0A016U215_9BILA</name>
<proteinExistence type="predicted"/>
<gene>
    <name evidence="1" type="primary">Acey_s0062.g3389</name>
    <name evidence="1" type="ORF">Y032_0062g3389</name>
</gene>
<keyword evidence="2" id="KW-1185">Reference proteome</keyword>
<protein>
    <submittedName>
        <fullName evidence="1">Uncharacterized protein</fullName>
    </submittedName>
</protein>
<dbReference type="AlphaFoldDB" id="A0A016U215"/>
<organism evidence="1 2">
    <name type="scientific">Ancylostoma ceylanicum</name>
    <dbReference type="NCBI Taxonomy" id="53326"/>
    <lineage>
        <taxon>Eukaryota</taxon>
        <taxon>Metazoa</taxon>
        <taxon>Ecdysozoa</taxon>
        <taxon>Nematoda</taxon>
        <taxon>Chromadorea</taxon>
        <taxon>Rhabditida</taxon>
        <taxon>Rhabditina</taxon>
        <taxon>Rhabditomorpha</taxon>
        <taxon>Strongyloidea</taxon>
        <taxon>Ancylostomatidae</taxon>
        <taxon>Ancylostomatinae</taxon>
        <taxon>Ancylostoma</taxon>
    </lineage>
</organism>
<reference evidence="2" key="1">
    <citation type="journal article" date="2015" name="Nat. Genet.">
        <title>The genome and transcriptome of the zoonotic hookworm Ancylostoma ceylanicum identify infection-specific gene families.</title>
        <authorList>
            <person name="Schwarz E.M."/>
            <person name="Hu Y."/>
            <person name="Antoshechkin I."/>
            <person name="Miller M.M."/>
            <person name="Sternberg P.W."/>
            <person name="Aroian R.V."/>
        </authorList>
    </citation>
    <scope>NUCLEOTIDE SEQUENCE</scope>
    <source>
        <strain evidence="2">HY135</strain>
    </source>
</reference>